<dbReference type="RefSeq" id="WP_093279550.1">
    <property type="nucleotide sequence ID" value="NZ_FNDD01000064.1"/>
</dbReference>
<keyword evidence="2" id="KW-1185">Reference proteome</keyword>
<gene>
    <name evidence="1" type="ORF">SAMN04488136_1644</name>
</gene>
<dbReference type="EMBL" id="FNDD01000064">
    <property type="protein sequence ID" value="SDI10210.1"/>
    <property type="molecule type" value="Genomic_DNA"/>
</dbReference>
<evidence type="ECO:0000313" key="1">
    <source>
        <dbReference type="EMBL" id="SDI10210.1"/>
    </source>
</evidence>
<evidence type="ECO:0000313" key="2">
    <source>
        <dbReference type="Proteomes" id="UP000198854"/>
    </source>
</evidence>
<name>A0A1G8HUQ6_9VIBR</name>
<dbReference type="Proteomes" id="UP000198854">
    <property type="component" value="Unassembled WGS sequence"/>
</dbReference>
<protein>
    <submittedName>
        <fullName evidence="1">Uncharacterized protein</fullName>
    </submittedName>
</protein>
<accession>A0A1G8HUQ6</accession>
<organism evidence="1 2">
    <name type="scientific">Vibrio xiamenensis</name>
    <dbReference type="NCBI Taxonomy" id="861298"/>
    <lineage>
        <taxon>Bacteria</taxon>
        <taxon>Pseudomonadati</taxon>
        <taxon>Pseudomonadota</taxon>
        <taxon>Gammaproteobacteria</taxon>
        <taxon>Vibrionales</taxon>
        <taxon>Vibrionaceae</taxon>
        <taxon>Vibrio</taxon>
    </lineage>
</organism>
<reference evidence="1 2" key="1">
    <citation type="submission" date="2016-10" db="EMBL/GenBank/DDBJ databases">
        <authorList>
            <person name="de Groot N.N."/>
        </authorList>
    </citation>
    <scope>NUCLEOTIDE SEQUENCE [LARGE SCALE GENOMIC DNA]</scope>
    <source>
        <strain evidence="1 2">CGMCC 1.10228</strain>
    </source>
</reference>
<dbReference type="STRING" id="861298.SAMN04488136_1644"/>
<sequence>MSTAETAALIESVNELTNTVAGKVQEIDAKVDEATNVTPVTIKNWMHRIYYVNAETGSDDNDGQTIATAKKTIAGAVSDSSSGSFIYVRLLGAKIYDLASVVDLTNRTVYVSSYGATWGDASTRSTIRGALRSADYYWSGQFKLGWNGRIHFEQVNFETVTFSESKASYDDYRCSLISGSSSSGQVWFYGCSANLNNGPLVHQHSGGSFGMLDIYLNNVSLTKNDNLLIADGNPVLVGDYGNAPLPFTLFANSVALPTDETWSSMVTCNISQIISNVSFE</sequence>
<dbReference type="AlphaFoldDB" id="A0A1G8HUQ6"/>
<dbReference type="OrthoDB" id="5874686at2"/>
<proteinExistence type="predicted"/>